<organism evidence="2 3">
    <name type="scientific">Aureispira anguillae</name>
    <dbReference type="NCBI Taxonomy" id="2864201"/>
    <lineage>
        <taxon>Bacteria</taxon>
        <taxon>Pseudomonadati</taxon>
        <taxon>Bacteroidota</taxon>
        <taxon>Saprospiria</taxon>
        <taxon>Saprospirales</taxon>
        <taxon>Saprospiraceae</taxon>
        <taxon>Aureispira</taxon>
    </lineage>
</organism>
<dbReference type="RefSeq" id="WP_264791140.1">
    <property type="nucleotide sequence ID" value="NZ_AP026867.1"/>
</dbReference>
<feature type="domain" description="DUF7793" evidence="1">
    <location>
        <begin position="31"/>
        <end position="125"/>
    </location>
</feature>
<protein>
    <recommendedName>
        <fullName evidence="1">DUF7793 domain-containing protein</fullName>
    </recommendedName>
</protein>
<dbReference type="Pfam" id="PF25056">
    <property type="entry name" value="DUF7793"/>
    <property type="match status" value="1"/>
</dbReference>
<gene>
    <name evidence="2" type="ORF">AsAng_0004840</name>
</gene>
<dbReference type="Gene3D" id="3.40.970.30">
    <property type="entry name" value="yp_829618.1 like domains"/>
    <property type="match status" value="1"/>
</dbReference>
<proteinExistence type="predicted"/>
<evidence type="ECO:0000259" key="1">
    <source>
        <dbReference type="Pfam" id="PF25056"/>
    </source>
</evidence>
<keyword evidence="3" id="KW-1185">Reference proteome</keyword>
<reference evidence="2" key="1">
    <citation type="submission" date="2022-09" db="EMBL/GenBank/DDBJ databases">
        <title>Aureispira anguillicida sp. nov., isolated from Leptocephalus of Japanese eel Anguilla japonica.</title>
        <authorList>
            <person name="Yuasa K."/>
            <person name="Mekata T."/>
            <person name="Ikunari K."/>
        </authorList>
    </citation>
    <scope>NUCLEOTIDE SEQUENCE</scope>
    <source>
        <strain evidence="2">EL160426</strain>
    </source>
</reference>
<dbReference type="InterPro" id="IPR056695">
    <property type="entry name" value="DUF7793"/>
</dbReference>
<evidence type="ECO:0000313" key="2">
    <source>
        <dbReference type="EMBL" id="BDS09779.1"/>
    </source>
</evidence>
<dbReference type="EMBL" id="AP026867">
    <property type="protein sequence ID" value="BDS09779.1"/>
    <property type="molecule type" value="Genomic_DNA"/>
</dbReference>
<dbReference type="AlphaFoldDB" id="A0A915YB21"/>
<sequence>MEYKTRSIQITVRPDDIVEVTNLENWNEPDTLETAQENIAMMETAMDGKRRAIMVHLPNTYTSKEILEYYYNANVGEIARAFVANSFASKVVGNLYLKLAGKATKPTGVQFKIFSQRTKAIKWLLERIKEDKGNKLA</sequence>
<dbReference type="KEGG" id="aup:AsAng_0004840"/>
<evidence type="ECO:0000313" key="3">
    <source>
        <dbReference type="Proteomes" id="UP001060919"/>
    </source>
</evidence>
<name>A0A915YB21_9BACT</name>
<accession>A0A915YB21</accession>
<dbReference type="Proteomes" id="UP001060919">
    <property type="component" value="Chromosome"/>
</dbReference>